<dbReference type="EC" id="7.6.2.3" evidence="10"/>
<dbReference type="EMBL" id="JBAMIC010000004">
    <property type="protein sequence ID" value="KAK7108692.1"/>
    <property type="molecule type" value="Genomic_DNA"/>
</dbReference>
<dbReference type="SUPFAM" id="SSF90123">
    <property type="entry name" value="ABC transporter transmembrane region"/>
    <property type="match status" value="1"/>
</dbReference>
<evidence type="ECO:0000256" key="7">
    <source>
        <dbReference type="ARBA" id="ARBA00022840"/>
    </source>
</evidence>
<evidence type="ECO:0000256" key="8">
    <source>
        <dbReference type="ARBA" id="ARBA00022989"/>
    </source>
</evidence>
<dbReference type="Proteomes" id="UP001374579">
    <property type="component" value="Unassembled WGS sequence"/>
</dbReference>
<reference evidence="16 17" key="1">
    <citation type="submission" date="2024-02" db="EMBL/GenBank/DDBJ databases">
        <title>Chromosome-scale genome assembly of the rough periwinkle Littorina saxatilis.</title>
        <authorList>
            <person name="De Jode A."/>
            <person name="Faria R."/>
            <person name="Formenti G."/>
            <person name="Sims Y."/>
            <person name="Smith T.P."/>
            <person name="Tracey A."/>
            <person name="Wood J.M.D."/>
            <person name="Zagrodzka Z.B."/>
            <person name="Johannesson K."/>
            <person name="Butlin R.K."/>
            <person name="Leder E.H."/>
        </authorList>
    </citation>
    <scope>NUCLEOTIDE SEQUENCE [LARGE SCALE GENOMIC DNA]</scope>
    <source>
        <strain evidence="16">Snail1</strain>
        <tissue evidence="16">Muscle</tissue>
    </source>
</reference>
<evidence type="ECO:0000256" key="1">
    <source>
        <dbReference type="ARBA" id="ARBA00004128"/>
    </source>
</evidence>
<evidence type="ECO:0000259" key="14">
    <source>
        <dbReference type="PROSITE" id="PS50893"/>
    </source>
</evidence>
<evidence type="ECO:0000256" key="9">
    <source>
        <dbReference type="ARBA" id="ARBA00023136"/>
    </source>
</evidence>
<keyword evidence="17" id="KW-1185">Reference proteome</keyword>
<keyword evidence="8 13" id="KW-1133">Transmembrane helix</keyword>
<evidence type="ECO:0000256" key="4">
    <source>
        <dbReference type="ARBA" id="ARBA00022692"/>
    </source>
</evidence>
<dbReference type="InterPro" id="IPR017871">
    <property type="entry name" value="ABC_transporter-like_CS"/>
</dbReference>
<feature type="region of interest" description="Disordered" evidence="12">
    <location>
        <begin position="248"/>
        <end position="285"/>
    </location>
</feature>
<organism evidence="16 17">
    <name type="scientific">Littorina saxatilis</name>
    <dbReference type="NCBI Taxonomy" id="31220"/>
    <lineage>
        <taxon>Eukaryota</taxon>
        <taxon>Metazoa</taxon>
        <taxon>Spiralia</taxon>
        <taxon>Lophotrochozoa</taxon>
        <taxon>Mollusca</taxon>
        <taxon>Gastropoda</taxon>
        <taxon>Caenogastropoda</taxon>
        <taxon>Littorinimorpha</taxon>
        <taxon>Littorinoidea</taxon>
        <taxon>Littorinidae</taxon>
        <taxon>Littorina</taxon>
    </lineage>
</organism>
<evidence type="ECO:0000256" key="10">
    <source>
        <dbReference type="ARBA" id="ARBA00024220"/>
    </source>
</evidence>
<keyword evidence="3" id="KW-0813">Transport</keyword>
<dbReference type="Pfam" id="PF00664">
    <property type="entry name" value="ABC_membrane"/>
    <property type="match status" value="1"/>
</dbReference>
<evidence type="ECO:0000259" key="15">
    <source>
        <dbReference type="PROSITE" id="PS50929"/>
    </source>
</evidence>
<comment type="similarity">
    <text evidence="2">Belongs to the ABC transporter superfamily. ABCC family. Conjugate transporter (TC 3.A.1.208) subfamily.</text>
</comment>
<dbReference type="InterPro" id="IPR011527">
    <property type="entry name" value="ABC1_TM_dom"/>
</dbReference>
<dbReference type="GO" id="GO:0016887">
    <property type="term" value="F:ATP hydrolysis activity"/>
    <property type="evidence" value="ECO:0007669"/>
    <property type="project" value="InterPro"/>
</dbReference>
<dbReference type="PROSITE" id="PS50929">
    <property type="entry name" value="ABC_TM1F"/>
    <property type="match status" value="1"/>
</dbReference>
<dbReference type="FunFam" id="3.40.50.300:FF:000074">
    <property type="entry name" value="Multidrug resistance-associated protein 5 isoform 1"/>
    <property type="match status" value="1"/>
</dbReference>
<dbReference type="Gene3D" id="3.40.50.300">
    <property type="entry name" value="P-loop containing nucleotide triphosphate hydrolases"/>
    <property type="match status" value="2"/>
</dbReference>
<dbReference type="AlphaFoldDB" id="A0AAN9GHJ0"/>
<dbReference type="GO" id="GO:0005774">
    <property type="term" value="C:vacuolar membrane"/>
    <property type="evidence" value="ECO:0007669"/>
    <property type="project" value="UniProtKB-SubCell"/>
</dbReference>
<dbReference type="CDD" id="cd03244">
    <property type="entry name" value="ABCC_MRP_domain2"/>
    <property type="match status" value="1"/>
</dbReference>
<dbReference type="PANTHER" id="PTHR24223:SF443">
    <property type="entry name" value="MULTIDRUG-RESISTANCE LIKE PROTEIN 1, ISOFORM I"/>
    <property type="match status" value="1"/>
</dbReference>
<sequence>MWNPDLGPTLKDVNLQIPAGGLVAVVGQVGAGKSSVISAIIGDMIKVQGQVVVKGSVAYVPQQAWIQNDTVRNNILFGESMRQRDYDECVEACALSPDLDILPAGDLTEIGERGINLSGGQKQRVSLARAVYSDADVYLLDDPLSAVDSHVGKHIFEEVIGRSGLLKHKTRILVTHGVHWLPLVDQVIVLKNGQVSEIGSYDELLSHNGAFAQFLKTYFLQEAHDEDEDDPEVRELKRMMLQRLESVTDDDLTDEDASRLERKKSVSSEPAEKKETDKEREKKDELKEALGKDKLIEEEKVEIGKVRWDVFKEYGKSVGYVYALIIVVVYLLYEASAVLANIWLSQWTDDPDLNNLTVFPANSSERLDRNNYYLYLYGGFGAAQTIFVIIYSAIESLRTVHASRVIHHKMLSRIFRAPMSFFDTTPIGRIVNRFSQDIDAIDTELPMTFLMGLDCACIVLSTLIVISYSTPYFLVAVLPLFVLYMLIQRFYIPTSRQLKRLESKTRSPIYNYFGETISGASVIRAFGKQTRFIEESERRVDSNQVFGFSSYTANRWLGFRLEFLGNVIVLVAATVAVALKDTITGGLVGLSVSYALEITTNLNWLVRMISDLETQVVSVERVKEYTELATESAWSRKGHRPPMSWPQHGEVKIENLSLRYRPDLDLVLKDISCTIESGQKVGIVGRTGAGKSSLTLALFRLIEPAAGVIRLDNVNIANLGLHDLRTKLTILPQDPVIFAGSLRMNLDPFGEYSDSQVWQSLEHAHLKAYVDSLPDSLEHECGEGGENLSVGQRQLLCLARSLLRKTKVLILDEATAAVDMETDELIQQTIREEFNDCTVLTIAHRLNTVMDYDRILVLDKGEVAAFDSPSNLLRDRDNIFFTMAQSAGLAQ</sequence>
<evidence type="ECO:0000256" key="3">
    <source>
        <dbReference type="ARBA" id="ARBA00022448"/>
    </source>
</evidence>
<dbReference type="Pfam" id="PF00005">
    <property type="entry name" value="ABC_tran"/>
    <property type="match status" value="2"/>
</dbReference>
<dbReference type="GO" id="GO:0005524">
    <property type="term" value="F:ATP binding"/>
    <property type="evidence" value="ECO:0007669"/>
    <property type="project" value="UniProtKB-KW"/>
</dbReference>
<dbReference type="CDD" id="cd03250">
    <property type="entry name" value="ABCC_MRP_domain1"/>
    <property type="match status" value="1"/>
</dbReference>
<dbReference type="InterPro" id="IPR050173">
    <property type="entry name" value="ABC_transporter_C-like"/>
</dbReference>
<feature type="transmembrane region" description="Helical" evidence="13">
    <location>
        <begin position="372"/>
        <end position="394"/>
    </location>
</feature>
<proteinExistence type="inferred from homology"/>
<dbReference type="SUPFAM" id="SSF52540">
    <property type="entry name" value="P-loop containing nucleoside triphosphate hydrolases"/>
    <property type="match status" value="2"/>
</dbReference>
<dbReference type="SMART" id="SM00382">
    <property type="entry name" value="AAA"/>
    <property type="match status" value="2"/>
</dbReference>
<feature type="transmembrane region" description="Helical" evidence="13">
    <location>
        <begin position="472"/>
        <end position="492"/>
    </location>
</feature>
<name>A0AAN9GHJ0_9CAEN</name>
<feature type="transmembrane region" description="Helical" evidence="13">
    <location>
        <begin position="445"/>
        <end position="466"/>
    </location>
</feature>
<dbReference type="GO" id="GO:0015431">
    <property type="term" value="F:ABC-type glutathione S-conjugate transporter activity"/>
    <property type="evidence" value="ECO:0007669"/>
    <property type="project" value="UniProtKB-EC"/>
</dbReference>
<dbReference type="Gene3D" id="1.20.1560.10">
    <property type="entry name" value="ABC transporter type 1, transmembrane domain"/>
    <property type="match status" value="1"/>
</dbReference>
<comment type="caution">
    <text evidence="16">The sequence shown here is derived from an EMBL/GenBank/DDBJ whole genome shotgun (WGS) entry which is preliminary data.</text>
</comment>
<evidence type="ECO:0000256" key="13">
    <source>
        <dbReference type="SAM" id="Phobius"/>
    </source>
</evidence>
<protein>
    <recommendedName>
        <fullName evidence="10">ABC-type glutathione-S-conjugate transporter</fullName>
        <ecNumber evidence="10">7.6.2.3</ecNumber>
    </recommendedName>
</protein>
<comment type="subcellular location">
    <subcellularLocation>
        <location evidence="1">Vacuole membrane</location>
        <topology evidence="1">Multi-pass membrane protein</topology>
    </subcellularLocation>
</comment>
<accession>A0AAN9GHJ0</accession>
<evidence type="ECO:0000256" key="12">
    <source>
        <dbReference type="SAM" id="MobiDB-lite"/>
    </source>
</evidence>
<dbReference type="FunFam" id="3.40.50.300:FF:000293">
    <property type="entry name" value="ATP binding cassette subfamily C member 1"/>
    <property type="match status" value="1"/>
</dbReference>
<evidence type="ECO:0000256" key="5">
    <source>
        <dbReference type="ARBA" id="ARBA00022737"/>
    </source>
</evidence>
<keyword evidence="7" id="KW-0067">ATP-binding</keyword>
<evidence type="ECO:0000313" key="16">
    <source>
        <dbReference type="EMBL" id="KAK7108692.1"/>
    </source>
</evidence>
<evidence type="ECO:0000256" key="11">
    <source>
        <dbReference type="ARBA" id="ARBA00047523"/>
    </source>
</evidence>
<feature type="domain" description="ABC transmembrane type-1" evidence="15">
    <location>
        <begin position="324"/>
        <end position="614"/>
    </location>
</feature>
<feature type="transmembrane region" description="Helical" evidence="13">
    <location>
        <begin position="320"/>
        <end position="344"/>
    </location>
</feature>
<feature type="compositionally biased region" description="Basic and acidic residues" evidence="12">
    <location>
        <begin position="256"/>
        <end position="285"/>
    </location>
</feature>
<keyword evidence="6" id="KW-0547">Nucleotide-binding</keyword>
<keyword evidence="4 13" id="KW-0812">Transmembrane</keyword>
<dbReference type="PROSITE" id="PS50893">
    <property type="entry name" value="ABC_TRANSPORTER_2"/>
    <property type="match status" value="2"/>
</dbReference>
<evidence type="ECO:0000256" key="6">
    <source>
        <dbReference type="ARBA" id="ARBA00022741"/>
    </source>
</evidence>
<dbReference type="InterPro" id="IPR036640">
    <property type="entry name" value="ABC1_TM_sf"/>
</dbReference>
<dbReference type="InterPro" id="IPR003593">
    <property type="entry name" value="AAA+_ATPase"/>
</dbReference>
<evidence type="ECO:0000256" key="2">
    <source>
        <dbReference type="ARBA" id="ARBA00009726"/>
    </source>
</evidence>
<comment type="catalytic activity">
    <reaction evidence="11">
        <text>leukotriene C4(in) + ATP + H2O = leukotriene C4(out) + ADP + phosphate + H(+)</text>
        <dbReference type="Rhea" id="RHEA:38963"/>
        <dbReference type="ChEBI" id="CHEBI:15377"/>
        <dbReference type="ChEBI" id="CHEBI:15378"/>
        <dbReference type="ChEBI" id="CHEBI:30616"/>
        <dbReference type="ChEBI" id="CHEBI:43474"/>
        <dbReference type="ChEBI" id="CHEBI:57973"/>
        <dbReference type="ChEBI" id="CHEBI:456216"/>
    </reaction>
    <physiologicalReaction direction="left-to-right" evidence="11">
        <dbReference type="Rhea" id="RHEA:38964"/>
    </physiologicalReaction>
</comment>
<keyword evidence="5" id="KW-0677">Repeat</keyword>
<dbReference type="CDD" id="cd18603">
    <property type="entry name" value="ABC_6TM_MRP1_2_3_6_D2_like"/>
    <property type="match status" value="1"/>
</dbReference>
<feature type="transmembrane region" description="Helical" evidence="13">
    <location>
        <begin position="561"/>
        <end position="579"/>
    </location>
</feature>
<feature type="domain" description="ABC transporter" evidence="14">
    <location>
        <begin position="1"/>
        <end position="217"/>
    </location>
</feature>
<evidence type="ECO:0000313" key="17">
    <source>
        <dbReference type="Proteomes" id="UP001374579"/>
    </source>
</evidence>
<dbReference type="PROSITE" id="PS00211">
    <property type="entry name" value="ABC_TRANSPORTER_1"/>
    <property type="match status" value="2"/>
</dbReference>
<feature type="domain" description="ABC transporter" evidence="14">
    <location>
        <begin position="651"/>
        <end position="885"/>
    </location>
</feature>
<dbReference type="InterPro" id="IPR027417">
    <property type="entry name" value="P-loop_NTPase"/>
</dbReference>
<gene>
    <name evidence="16" type="ORF">V1264_016377</name>
</gene>
<dbReference type="InterPro" id="IPR003439">
    <property type="entry name" value="ABC_transporter-like_ATP-bd"/>
</dbReference>
<dbReference type="FunFam" id="1.20.1560.10:FF:000001">
    <property type="entry name" value="ATP-binding cassette subfamily C member 1"/>
    <property type="match status" value="1"/>
</dbReference>
<keyword evidence="9 13" id="KW-0472">Membrane</keyword>
<dbReference type="PANTHER" id="PTHR24223">
    <property type="entry name" value="ATP-BINDING CASSETTE SUB-FAMILY C"/>
    <property type="match status" value="1"/>
</dbReference>